<protein>
    <submittedName>
        <fullName evidence="1">Uncharacterized protein</fullName>
    </submittedName>
</protein>
<evidence type="ECO:0000313" key="1">
    <source>
        <dbReference type="EMBL" id="AGE73687.1"/>
    </source>
</evidence>
<dbReference type="AlphaFoldDB" id="M1IYZ4"/>
<reference evidence="1 2" key="1">
    <citation type="journal article" date="2012" name="ISME J.">
        <title>Genomic evidence of rapid, global-scale gene flow in a Sulfolobus species.</title>
        <authorList>
            <person name="Mao D."/>
            <person name="Grogan D."/>
        </authorList>
    </citation>
    <scope>NUCLEOTIDE SEQUENCE [LARGE SCALE GENOMIC DNA]</scope>
    <source>
        <strain evidence="1 2">Ron12/I</strain>
    </source>
</reference>
<proteinExistence type="predicted"/>
<dbReference type="EMBL" id="CP002818">
    <property type="protein sequence ID" value="AGE73687.1"/>
    <property type="molecule type" value="Genomic_DNA"/>
</dbReference>
<evidence type="ECO:0000313" key="2">
    <source>
        <dbReference type="Proteomes" id="UP000011280"/>
    </source>
</evidence>
<organism evidence="2">
    <name type="scientific">Sulfolobus acidocaldarius Ron12/I</name>
    <dbReference type="NCBI Taxonomy" id="1028567"/>
    <lineage>
        <taxon>Archaea</taxon>
        <taxon>Thermoproteota</taxon>
        <taxon>Thermoprotei</taxon>
        <taxon>Sulfolobales</taxon>
        <taxon>Sulfolobaceae</taxon>
        <taxon>Sulfolobus</taxon>
    </lineage>
</organism>
<sequence>MSGANDNGSRSSNKLTLKVNWKPIRTIGNKRNIENITSDNSVALFT</sequence>
<dbReference type="HOGENOM" id="CLU_3178744_0_0_2"/>
<accession>M1IYZ4</accession>
<name>M1IYZ4_9CREN</name>
<dbReference type="KEGG" id="sacr:SacRon12I_07260"/>
<dbReference type="Proteomes" id="UP000011280">
    <property type="component" value="Chromosome"/>
</dbReference>
<gene>
    <name evidence="1" type="ORF">SacRon12I_07260</name>
</gene>